<accession>Q7W7B0</accession>
<organism evidence="1 2">
    <name type="scientific">Bordetella parapertussis (strain 12822 / ATCC BAA-587 / NCTC 13253)</name>
    <dbReference type="NCBI Taxonomy" id="257311"/>
    <lineage>
        <taxon>Bacteria</taxon>
        <taxon>Pseudomonadati</taxon>
        <taxon>Pseudomonadota</taxon>
        <taxon>Betaproteobacteria</taxon>
        <taxon>Burkholderiales</taxon>
        <taxon>Alcaligenaceae</taxon>
        <taxon>Bordetella</taxon>
    </lineage>
</organism>
<proteinExistence type="predicted"/>
<protein>
    <submittedName>
        <fullName evidence="1">Lipoprotein</fullName>
    </submittedName>
</protein>
<reference evidence="1 2" key="1">
    <citation type="journal article" date="2003" name="Nat. Genet.">
        <title>Comparative analysis of the genome sequences of Bordetella pertussis, Bordetella parapertussis and Bordetella bronchiseptica.</title>
        <authorList>
            <person name="Parkhill J."/>
            <person name="Sebaihia M."/>
            <person name="Preston A."/>
            <person name="Murphy L.D."/>
            <person name="Thomson N.R."/>
            <person name="Harris D.E."/>
            <person name="Holden M.T.G."/>
            <person name="Churcher C.M."/>
            <person name="Bentley S.D."/>
            <person name="Mungall K.L."/>
            <person name="Cerdeno-Tarraga A.-M."/>
            <person name="Temple L."/>
            <person name="James K.D."/>
            <person name="Harris B."/>
            <person name="Quail M.A."/>
            <person name="Achtman M."/>
            <person name="Atkin R."/>
            <person name="Baker S."/>
            <person name="Basham D."/>
            <person name="Bason N."/>
            <person name="Cherevach I."/>
            <person name="Chillingworth T."/>
            <person name="Collins M."/>
            <person name="Cronin A."/>
            <person name="Davis P."/>
            <person name="Doggett J."/>
            <person name="Feltwell T."/>
            <person name="Goble A."/>
            <person name="Hamlin N."/>
            <person name="Hauser H."/>
            <person name="Holroyd S."/>
            <person name="Jagels K."/>
            <person name="Leather S."/>
            <person name="Moule S."/>
            <person name="Norberczak H."/>
            <person name="O'Neil S."/>
            <person name="Ormond D."/>
            <person name="Price C."/>
            <person name="Rabbinowitsch E."/>
            <person name="Rutter S."/>
            <person name="Sanders M."/>
            <person name="Saunders D."/>
            <person name="Seeger K."/>
            <person name="Sharp S."/>
            <person name="Simmonds M."/>
            <person name="Skelton J."/>
            <person name="Squares R."/>
            <person name="Squares S."/>
            <person name="Stevens K."/>
            <person name="Unwin L."/>
            <person name="Whitehead S."/>
            <person name="Barrell B.G."/>
            <person name="Maskell D.J."/>
        </authorList>
    </citation>
    <scope>NUCLEOTIDE SEQUENCE [LARGE SCALE GENOMIC DNA]</scope>
    <source>
        <strain evidence="1 2">12822 / ATCC BAA-587 / NCTC 13253</strain>
    </source>
</reference>
<dbReference type="KEGG" id="bpa:BPP2615"/>
<gene>
    <name evidence="1" type="ordered locus">BPP2615</name>
</gene>
<dbReference type="AlphaFoldDB" id="Q7W7B0"/>
<dbReference type="EMBL" id="BX640431">
    <property type="protein sequence ID" value="CAE37907.1"/>
    <property type="molecule type" value="Genomic_DNA"/>
</dbReference>
<evidence type="ECO:0000313" key="1">
    <source>
        <dbReference type="EMBL" id="CAE37907.1"/>
    </source>
</evidence>
<keyword evidence="1" id="KW-0449">Lipoprotein</keyword>
<name>Q7W7B0_BORPA</name>
<dbReference type="NCBIfam" id="NF046053">
    <property type="entry name" value="lipo_BPTD_2524"/>
    <property type="match status" value="1"/>
</dbReference>
<evidence type="ECO:0000313" key="2">
    <source>
        <dbReference type="Proteomes" id="UP000001421"/>
    </source>
</evidence>
<dbReference type="HOGENOM" id="CLU_1792750_0_0_4"/>
<dbReference type="Proteomes" id="UP000001421">
    <property type="component" value="Chromosome"/>
</dbReference>
<sequence length="162" mass="17186">MGALMHNPSVALLGAGVDMRRVGLIGALLAAGVLSGCASQGLLSGDTPGLSESFIVTADFQAAYRRAGEYVRVCHEQRPHPYGVVYQSSRRLGDRGAPNEVHVFKREEPTKILEIIQSQTETPSTARVTVRVLGDGKWDAAEIAAAKASIQSATPVCRQDVG</sequence>